<dbReference type="InterPro" id="IPR001229">
    <property type="entry name" value="Jacalin-like_lectin_dom"/>
</dbReference>
<keyword evidence="5" id="KW-1185">Reference proteome</keyword>
<evidence type="ECO:0000256" key="2">
    <source>
        <dbReference type="ARBA" id="ARBA00022734"/>
    </source>
</evidence>
<dbReference type="Pfam" id="PF01419">
    <property type="entry name" value="Jacalin"/>
    <property type="match status" value="1"/>
</dbReference>
<evidence type="ECO:0000313" key="5">
    <source>
        <dbReference type="Proteomes" id="UP000326396"/>
    </source>
</evidence>
<dbReference type="AlphaFoldDB" id="A0A5N6LHT1"/>
<dbReference type="Proteomes" id="UP000326396">
    <property type="component" value="Unassembled WGS sequence"/>
</dbReference>
<name>A0A5N6LHT1_9ASTR</name>
<dbReference type="Gene3D" id="2.100.10.30">
    <property type="entry name" value="Jacalin-like lectin domain"/>
    <property type="match status" value="1"/>
</dbReference>
<dbReference type="GO" id="GO:0030246">
    <property type="term" value="F:carbohydrate binding"/>
    <property type="evidence" value="ECO:0007669"/>
    <property type="project" value="UniProtKB-KW"/>
</dbReference>
<reference evidence="4 5" key="1">
    <citation type="submission" date="2019-05" db="EMBL/GenBank/DDBJ databases">
        <title>Mikania micrantha, genome provides insights into the molecular mechanism of rapid growth.</title>
        <authorList>
            <person name="Liu B."/>
        </authorList>
    </citation>
    <scope>NUCLEOTIDE SEQUENCE [LARGE SCALE GENOMIC DNA]</scope>
    <source>
        <strain evidence="4">NLD-2019</strain>
        <tissue evidence="4">Leaf</tissue>
    </source>
</reference>
<sequence>MVDDCGGNLQLRSTKKFALIGPWGSSEGQNWSFKAEGKIMKIIINHGECIDSIGFASQDDDGNVHHSPKFGGYGGDYTEVNIDIDVEELNCISGTIGWFDSKVVVTSLSFSTDVNKFGPFGSENGTHFSVPISKARFAGFYGRCSDYIDAIGVYLNPT</sequence>
<protein>
    <recommendedName>
        <fullName evidence="3">Jacalin-type lectin domain-containing protein</fullName>
    </recommendedName>
</protein>
<proteinExistence type="inferred from homology"/>
<evidence type="ECO:0000259" key="3">
    <source>
        <dbReference type="PROSITE" id="PS51752"/>
    </source>
</evidence>
<organism evidence="4 5">
    <name type="scientific">Mikania micrantha</name>
    <name type="common">bitter vine</name>
    <dbReference type="NCBI Taxonomy" id="192012"/>
    <lineage>
        <taxon>Eukaryota</taxon>
        <taxon>Viridiplantae</taxon>
        <taxon>Streptophyta</taxon>
        <taxon>Embryophyta</taxon>
        <taxon>Tracheophyta</taxon>
        <taxon>Spermatophyta</taxon>
        <taxon>Magnoliopsida</taxon>
        <taxon>eudicotyledons</taxon>
        <taxon>Gunneridae</taxon>
        <taxon>Pentapetalae</taxon>
        <taxon>asterids</taxon>
        <taxon>campanulids</taxon>
        <taxon>Asterales</taxon>
        <taxon>Asteraceae</taxon>
        <taxon>Asteroideae</taxon>
        <taxon>Heliantheae alliance</taxon>
        <taxon>Eupatorieae</taxon>
        <taxon>Mikania</taxon>
    </lineage>
</organism>
<accession>A0A5N6LHT1</accession>
<dbReference type="OrthoDB" id="581739at2759"/>
<dbReference type="InterPro" id="IPR033734">
    <property type="entry name" value="Jacalin-like_lectin_dom_plant"/>
</dbReference>
<dbReference type="CDD" id="cd09612">
    <property type="entry name" value="Jacalin"/>
    <property type="match status" value="1"/>
</dbReference>
<dbReference type="SUPFAM" id="SSF51101">
    <property type="entry name" value="Mannose-binding lectins"/>
    <property type="match status" value="1"/>
</dbReference>
<dbReference type="SMART" id="SM00915">
    <property type="entry name" value="Jacalin"/>
    <property type="match status" value="1"/>
</dbReference>
<dbReference type="InterPro" id="IPR036404">
    <property type="entry name" value="Jacalin-like_lectin_dom_sf"/>
</dbReference>
<dbReference type="PROSITE" id="PS51752">
    <property type="entry name" value="JACALIN_LECTIN"/>
    <property type="match status" value="1"/>
</dbReference>
<evidence type="ECO:0000256" key="1">
    <source>
        <dbReference type="ARBA" id="ARBA00006568"/>
    </source>
</evidence>
<comment type="similarity">
    <text evidence="1">Belongs to the jacalin lectin family.</text>
</comment>
<dbReference type="EMBL" id="SZYD01000730">
    <property type="protein sequence ID" value="KAD1495159.1"/>
    <property type="molecule type" value="Genomic_DNA"/>
</dbReference>
<comment type="caution">
    <text evidence="4">The sequence shown here is derived from an EMBL/GenBank/DDBJ whole genome shotgun (WGS) entry which is preliminary data.</text>
</comment>
<feature type="domain" description="Jacalin-type lectin" evidence="3">
    <location>
        <begin position="17"/>
        <end position="157"/>
    </location>
</feature>
<gene>
    <name evidence="4" type="ORF">E3N88_42735</name>
</gene>
<dbReference type="PANTHER" id="PTHR46506">
    <property type="entry name" value="OS05G0143600 PROTEIN"/>
    <property type="match status" value="1"/>
</dbReference>
<keyword evidence="2" id="KW-0430">Lectin</keyword>
<evidence type="ECO:0000313" key="4">
    <source>
        <dbReference type="EMBL" id="KAD1495159.1"/>
    </source>
</evidence>